<evidence type="ECO:0000313" key="4">
    <source>
        <dbReference type="Proteomes" id="UP000075304"/>
    </source>
</evidence>
<sequence>MMAKTKWAVDYAHSTIDFTVKHMMISKVKGSFQNFEVELEADPQDLTDANISFIVDASSISTKNDDRDNHLRSADFLDVEQYPKITFVSKSVTKAGNNEYNVTGDLTIRGVTKEETFKATFEGISKNPMSGAETAGFSAEGTVKRSNYGLTWNAALETGGVLVGDEIKFTVELEASKAE</sequence>
<dbReference type="EMBL" id="LQYI01000045">
    <property type="protein sequence ID" value="KYC69735.1"/>
    <property type="molecule type" value="Genomic_DNA"/>
</dbReference>
<gene>
    <name evidence="3" type="ORF">B4099_1079</name>
</gene>
<dbReference type="Pfam" id="PF04264">
    <property type="entry name" value="YceI"/>
    <property type="match status" value="1"/>
</dbReference>
<organism evidence="3 4">
    <name type="scientific">Heyndrickxia coagulans</name>
    <name type="common">Weizmannia coagulans</name>
    <dbReference type="NCBI Taxonomy" id="1398"/>
    <lineage>
        <taxon>Bacteria</taxon>
        <taxon>Bacillati</taxon>
        <taxon>Bacillota</taxon>
        <taxon>Bacilli</taxon>
        <taxon>Bacillales</taxon>
        <taxon>Bacillaceae</taxon>
        <taxon>Heyndrickxia</taxon>
    </lineage>
</organism>
<evidence type="ECO:0000256" key="1">
    <source>
        <dbReference type="ARBA" id="ARBA00008812"/>
    </source>
</evidence>
<comment type="similarity">
    <text evidence="1">Belongs to the UPF0312 family.</text>
</comment>
<dbReference type="InterPro" id="IPR007372">
    <property type="entry name" value="Lipid/polyisoprenoid-bd_YceI"/>
</dbReference>
<evidence type="ECO:0000313" key="3">
    <source>
        <dbReference type="EMBL" id="KYC69735.1"/>
    </source>
</evidence>
<comment type="caution">
    <text evidence="3">The sequence shown here is derived from an EMBL/GenBank/DDBJ whole genome shotgun (WGS) entry which is preliminary data.</text>
</comment>
<accession>A0A150KF11</accession>
<dbReference type="AlphaFoldDB" id="A0A150KF11"/>
<dbReference type="InterPro" id="IPR036761">
    <property type="entry name" value="TTHA0802/YceI-like_sf"/>
</dbReference>
<dbReference type="SMART" id="SM00867">
    <property type="entry name" value="YceI"/>
    <property type="match status" value="1"/>
</dbReference>
<evidence type="ECO:0000259" key="2">
    <source>
        <dbReference type="SMART" id="SM00867"/>
    </source>
</evidence>
<dbReference type="SUPFAM" id="SSF101874">
    <property type="entry name" value="YceI-like"/>
    <property type="match status" value="1"/>
</dbReference>
<name>A0A150KF11_HEYCO</name>
<protein>
    <recommendedName>
        <fullName evidence="2">Lipid/polyisoprenoid-binding YceI-like domain-containing protein</fullName>
    </recommendedName>
</protein>
<proteinExistence type="inferred from homology"/>
<dbReference type="PANTHER" id="PTHR34406:SF1">
    <property type="entry name" value="PROTEIN YCEI"/>
    <property type="match status" value="1"/>
</dbReference>
<dbReference type="Gene3D" id="2.40.128.110">
    <property type="entry name" value="Lipid/polyisoprenoid-binding, YceI-like"/>
    <property type="match status" value="1"/>
</dbReference>
<reference evidence="3 4" key="1">
    <citation type="submission" date="2016-01" db="EMBL/GenBank/DDBJ databases">
        <title>Genome Sequences of Twelve Sporeforming Bacillus Species Isolated from Foods.</title>
        <authorList>
            <person name="Berendsen E.M."/>
            <person name="Wells-Bennik M.H."/>
            <person name="Krawcyk A.O."/>
            <person name="De Jong A."/>
            <person name="Holsappel S."/>
            <person name="Eijlander R.T."/>
            <person name="Kuipers O.P."/>
        </authorList>
    </citation>
    <scope>NUCLEOTIDE SEQUENCE [LARGE SCALE GENOMIC DNA]</scope>
    <source>
        <strain evidence="3 4">B4099</strain>
    </source>
</reference>
<feature type="domain" description="Lipid/polyisoprenoid-binding YceI-like" evidence="2">
    <location>
        <begin position="6"/>
        <end position="176"/>
    </location>
</feature>
<dbReference type="Proteomes" id="UP000075304">
    <property type="component" value="Unassembled WGS sequence"/>
</dbReference>
<dbReference type="PATRIC" id="fig|1398.25.peg.2788"/>
<dbReference type="PANTHER" id="PTHR34406">
    <property type="entry name" value="PROTEIN YCEI"/>
    <property type="match status" value="1"/>
</dbReference>